<feature type="signal peptide" evidence="1">
    <location>
        <begin position="1"/>
        <end position="22"/>
    </location>
</feature>
<organism evidence="2 3">
    <name type="scientific">Hemibagrus guttatus</name>
    <dbReference type="NCBI Taxonomy" id="175788"/>
    <lineage>
        <taxon>Eukaryota</taxon>
        <taxon>Metazoa</taxon>
        <taxon>Chordata</taxon>
        <taxon>Craniata</taxon>
        <taxon>Vertebrata</taxon>
        <taxon>Euteleostomi</taxon>
        <taxon>Actinopterygii</taxon>
        <taxon>Neopterygii</taxon>
        <taxon>Teleostei</taxon>
        <taxon>Ostariophysi</taxon>
        <taxon>Siluriformes</taxon>
        <taxon>Bagridae</taxon>
        <taxon>Hemibagrus</taxon>
    </lineage>
</organism>
<evidence type="ECO:0000313" key="3">
    <source>
        <dbReference type="Proteomes" id="UP001274896"/>
    </source>
</evidence>
<protein>
    <recommendedName>
        <fullName evidence="4">Tick transposon</fullName>
    </recommendedName>
</protein>
<feature type="non-terminal residue" evidence="2">
    <location>
        <position position="162"/>
    </location>
</feature>
<evidence type="ECO:0000256" key="1">
    <source>
        <dbReference type="SAM" id="SignalP"/>
    </source>
</evidence>
<keyword evidence="3" id="KW-1185">Reference proteome</keyword>
<feature type="chain" id="PRO_5042104640" description="Tick transposon" evidence="1">
    <location>
        <begin position="23"/>
        <end position="162"/>
    </location>
</feature>
<dbReference type="AlphaFoldDB" id="A0AAE0R959"/>
<evidence type="ECO:0008006" key="4">
    <source>
        <dbReference type="Google" id="ProtNLM"/>
    </source>
</evidence>
<evidence type="ECO:0000313" key="2">
    <source>
        <dbReference type="EMBL" id="KAK3545814.1"/>
    </source>
</evidence>
<keyword evidence="1" id="KW-0732">Signal</keyword>
<reference evidence="2" key="1">
    <citation type="submission" date="2023-06" db="EMBL/GenBank/DDBJ databases">
        <title>Male Hemibagrus guttatus genome.</title>
        <authorList>
            <person name="Bian C."/>
        </authorList>
    </citation>
    <scope>NUCLEOTIDE SEQUENCE</scope>
    <source>
        <strain evidence="2">Male_cb2023</strain>
        <tissue evidence="2">Muscle</tissue>
    </source>
</reference>
<sequence length="162" mass="17909">HTDHSCVLSPLLFTLLTHDCATMHSSNHIVKFANDTTMAGLASVQRGQESPAALLLLAEAEECPSTSPIKTMFYRGTIESVLSSCITAWFGNCTVSEHKTLQRIVKTAEKIIGVSLPSITDMYTTRCIRKANSPSHTLFTLLWSGKRYRSIRALTTRLCNSF</sequence>
<name>A0AAE0R959_9TELE</name>
<proteinExistence type="predicted"/>
<accession>A0AAE0R959</accession>
<gene>
    <name evidence="2" type="ORF">QTP70_014904</name>
</gene>
<comment type="caution">
    <text evidence="2">The sequence shown here is derived from an EMBL/GenBank/DDBJ whole genome shotgun (WGS) entry which is preliminary data.</text>
</comment>
<dbReference type="Proteomes" id="UP001274896">
    <property type="component" value="Unassembled WGS sequence"/>
</dbReference>
<dbReference type="EMBL" id="JAUCMX010000005">
    <property type="protein sequence ID" value="KAK3545814.1"/>
    <property type="molecule type" value="Genomic_DNA"/>
</dbReference>